<dbReference type="AlphaFoldDB" id="A0A6I6N8N7"/>
<proteinExistence type="predicted"/>
<dbReference type="EMBL" id="CP047020">
    <property type="protein sequence ID" value="QHA04796.1"/>
    <property type="molecule type" value="Genomic_DNA"/>
</dbReference>
<dbReference type="KEGG" id="sbro:GQF42_17165"/>
<feature type="signal peptide" evidence="1">
    <location>
        <begin position="1"/>
        <end position="29"/>
    </location>
</feature>
<sequence>MRVLSARRLASTTLCAAVLAGVTCPAAVAADAAREHASSASSPATQAEEQLLVQVRALDATRVVLQPVVDLLNESLKKGRLTSEEADRLGGAARRAINEVARTAPVLPAPAAPRAPVTPGLSSTAKLPMVPDRPAVVKHADDGKAPAARDAVGDLLASLQTAVNNLLKAATSGLSTVVSAAGGVVSNLVGLLTSTLGLATSNAASPASVPNLPATG</sequence>
<keyword evidence="3" id="KW-1185">Reference proteome</keyword>
<evidence type="ECO:0008006" key="4">
    <source>
        <dbReference type="Google" id="ProtNLM"/>
    </source>
</evidence>
<reference evidence="2 3" key="1">
    <citation type="submission" date="2019-12" db="EMBL/GenBank/DDBJ databases">
        <title>Streptomyces sp. strain T44 isolated from rhizosphere soil of Broussonetia papyrifera.</title>
        <authorList>
            <person name="Mo P."/>
        </authorList>
    </citation>
    <scope>NUCLEOTIDE SEQUENCE [LARGE SCALE GENOMIC DNA]</scope>
    <source>
        <strain evidence="2 3">T44</strain>
    </source>
</reference>
<dbReference type="RefSeq" id="WP_158920893.1">
    <property type="nucleotide sequence ID" value="NZ_CP047020.1"/>
</dbReference>
<evidence type="ECO:0000256" key="1">
    <source>
        <dbReference type="SAM" id="SignalP"/>
    </source>
</evidence>
<organism evidence="2 3">
    <name type="scientific">Streptomyces broussonetiae</name>
    <dbReference type="NCBI Taxonomy" id="2686304"/>
    <lineage>
        <taxon>Bacteria</taxon>
        <taxon>Bacillati</taxon>
        <taxon>Actinomycetota</taxon>
        <taxon>Actinomycetes</taxon>
        <taxon>Kitasatosporales</taxon>
        <taxon>Streptomycetaceae</taxon>
        <taxon>Streptomyces</taxon>
    </lineage>
</organism>
<dbReference type="Proteomes" id="UP000436138">
    <property type="component" value="Chromosome"/>
</dbReference>
<evidence type="ECO:0000313" key="3">
    <source>
        <dbReference type="Proteomes" id="UP000436138"/>
    </source>
</evidence>
<evidence type="ECO:0000313" key="2">
    <source>
        <dbReference type="EMBL" id="QHA04796.1"/>
    </source>
</evidence>
<feature type="chain" id="PRO_5026180562" description="Secreted protein" evidence="1">
    <location>
        <begin position="30"/>
        <end position="216"/>
    </location>
</feature>
<name>A0A6I6N8N7_9ACTN</name>
<keyword evidence="1" id="KW-0732">Signal</keyword>
<gene>
    <name evidence="2" type="ORF">GQF42_17165</name>
</gene>
<protein>
    <recommendedName>
        <fullName evidence="4">Secreted protein</fullName>
    </recommendedName>
</protein>
<accession>A0A6I6N8N7</accession>